<gene>
    <name evidence="1" type="ORF">I4F81_011592</name>
</gene>
<keyword evidence="2" id="KW-1185">Reference proteome</keyword>
<reference evidence="1" key="1">
    <citation type="submission" date="2019-11" db="EMBL/GenBank/DDBJ databases">
        <title>Nori genome reveals adaptations in red seaweeds to the harsh intertidal environment.</title>
        <authorList>
            <person name="Wang D."/>
            <person name="Mao Y."/>
        </authorList>
    </citation>
    <scope>NUCLEOTIDE SEQUENCE</scope>
    <source>
        <tissue evidence="1">Gametophyte</tissue>
    </source>
</reference>
<protein>
    <submittedName>
        <fullName evidence="1">Uncharacterized protein</fullName>
    </submittedName>
</protein>
<accession>A0ACC3CG88</accession>
<dbReference type="Proteomes" id="UP000798662">
    <property type="component" value="Chromosome 3"/>
</dbReference>
<evidence type="ECO:0000313" key="1">
    <source>
        <dbReference type="EMBL" id="KAK1869110.1"/>
    </source>
</evidence>
<dbReference type="EMBL" id="CM020620">
    <property type="protein sequence ID" value="KAK1869110.1"/>
    <property type="molecule type" value="Genomic_DNA"/>
</dbReference>
<proteinExistence type="predicted"/>
<evidence type="ECO:0000313" key="2">
    <source>
        <dbReference type="Proteomes" id="UP000798662"/>
    </source>
</evidence>
<name>A0ACC3CG88_PYRYE</name>
<sequence>MVSPAVGRIVAAARAAAATTRSAAARSVARVPRDAAASGGCHAPPLLLAPGGSRGVAGGGGGGGGGGAAPAGGRSLLPRLPPRPPAALAAAATASPAARRGVGVAATARGRGLASLLPSPPGVGGAAPRRAAATTTAAGLATPRVAAHRGGVGGGGGGPRWAARPAVGATAAATSGSRGLWAAAAAAAAPAGVAGHRPRRRRRYAGVRPPLGGGHPPLFPGGARRHAAVEPSSGSGDRLPSGGAAPPGTGTSDTWRGTLSVLRQLAPYLWPADDVGLRRRVGAALALLAASKGATVAVPFLFKHAVDAVAVAPGVAAAVPISILLGYGAARAAASAANELRNAVFAAVARSAIVDVAVRTFRHLHALDVGFHLGRQTGGLARNIDRGQKGIDFMLRSMVFNVLPTVAEVALVCGVLATRFGGAYAAVAATTVATYTAFTFATTSWRTRYRRDMNAADGEASAKAVDSLLNYETVKLFNNEAYETAQYADCLRRYGDAHLKTQASLSALNFGQATIFSVALTTLMTMAAGEVVAGRLTVGDLVMVNGLLFQLSLPLNFLGTVYREVRQSLIDMDALFGLLAVPSSEAGGEGGRSRRGTPRADLVRPPPPTRPGHVVFNRVSFDYAAGPVAAGAEGAGGGVAAAPRPHAVLRDVSFDLPPGQTMAVVGPSGCGKSTILRLLCGFYPPTSGSIFLDGQDIDDVTPSSLRAALAVVPQDTVLFNATVRYNIAYGHPPATDAEVAAAAAAAHIHAPILALPSGYDTPVGERGAKLSGGERQRVAIARAVLRRGAVVWLADEATAALDSATEAAIHGSLAVAAGGRTTILVAHRLSTVVGADVILVLDRGGVVERGDHAGLLARGGVYARMWAAQQQQQQQGGGVTR</sequence>
<comment type="caution">
    <text evidence="1">The sequence shown here is derived from an EMBL/GenBank/DDBJ whole genome shotgun (WGS) entry which is preliminary data.</text>
</comment>
<organism evidence="1 2">
    <name type="scientific">Pyropia yezoensis</name>
    <name type="common">Susabi-nori</name>
    <name type="synonym">Porphyra yezoensis</name>
    <dbReference type="NCBI Taxonomy" id="2788"/>
    <lineage>
        <taxon>Eukaryota</taxon>
        <taxon>Rhodophyta</taxon>
        <taxon>Bangiophyceae</taxon>
        <taxon>Bangiales</taxon>
        <taxon>Bangiaceae</taxon>
        <taxon>Pyropia</taxon>
    </lineage>
</organism>